<evidence type="ECO:0000313" key="1">
    <source>
        <dbReference type="EMBL" id="GAJ17258.1"/>
    </source>
</evidence>
<organism evidence="1">
    <name type="scientific">marine sediment metagenome</name>
    <dbReference type="NCBI Taxonomy" id="412755"/>
    <lineage>
        <taxon>unclassified sequences</taxon>
        <taxon>metagenomes</taxon>
        <taxon>ecological metagenomes</taxon>
    </lineage>
</organism>
<gene>
    <name evidence="1" type="ORF">S12H4_60989</name>
</gene>
<accession>X1UIH5</accession>
<reference evidence="1" key="1">
    <citation type="journal article" date="2014" name="Front. Microbiol.">
        <title>High frequency of phylogenetically diverse reductive dehalogenase-homologous genes in deep subseafloor sedimentary metagenomes.</title>
        <authorList>
            <person name="Kawai M."/>
            <person name="Futagami T."/>
            <person name="Toyoda A."/>
            <person name="Takaki Y."/>
            <person name="Nishi S."/>
            <person name="Hori S."/>
            <person name="Arai W."/>
            <person name="Tsubouchi T."/>
            <person name="Morono Y."/>
            <person name="Uchiyama I."/>
            <person name="Ito T."/>
            <person name="Fujiyama A."/>
            <person name="Inagaki F."/>
            <person name="Takami H."/>
        </authorList>
    </citation>
    <scope>NUCLEOTIDE SEQUENCE</scope>
    <source>
        <strain evidence="1">Expedition CK06-06</strain>
    </source>
</reference>
<name>X1UIH5_9ZZZZ</name>
<dbReference type="AlphaFoldDB" id="X1UIH5"/>
<feature type="non-terminal residue" evidence="1">
    <location>
        <position position="47"/>
    </location>
</feature>
<proteinExistence type="predicted"/>
<protein>
    <submittedName>
        <fullName evidence="1">Uncharacterized protein</fullName>
    </submittedName>
</protein>
<comment type="caution">
    <text evidence="1">The sequence shown here is derived from an EMBL/GenBank/DDBJ whole genome shotgun (WGS) entry which is preliminary data.</text>
</comment>
<sequence>MKNIMPVIIVIVVIVALLGVSGALYTIDETQQVVVTQFGKPIGRPIA</sequence>
<dbReference type="EMBL" id="BARW01040321">
    <property type="protein sequence ID" value="GAJ17258.1"/>
    <property type="molecule type" value="Genomic_DNA"/>
</dbReference>